<evidence type="ECO:0000313" key="2">
    <source>
        <dbReference type="EMBL" id="GGD20600.1"/>
    </source>
</evidence>
<name>A0A917DAK3_9FLAO</name>
<keyword evidence="1" id="KW-1133">Transmembrane helix</keyword>
<feature type="transmembrane region" description="Helical" evidence="1">
    <location>
        <begin position="73"/>
        <end position="94"/>
    </location>
</feature>
<keyword evidence="3" id="KW-1185">Reference proteome</keyword>
<evidence type="ECO:0000313" key="3">
    <source>
        <dbReference type="Proteomes" id="UP000625735"/>
    </source>
</evidence>
<keyword evidence="1" id="KW-0812">Transmembrane</keyword>
<dbReference type="AlphaFoldDB" id="A0A917DAK3"/>
<organism evidence="2 3">
    <name type="scientific">Flavobacterium orientale</name>
    <dbReference type="NCBI Taxonomy" id="1756020"/>
    <lineage>
        <taxon>Bacteria</taxon>
        <taxon>Pseudomonadati</taxon>
        <taxon>Bacteroidota</taxon>
        <taxon>Flavobacteriia</taxon>
        <taxon>Flavobacteriales</taxon>
        <taxon>Flavobacteriaceae</taxon>
        <taxon>Flavobacterium</taxon>
    </lineage>
</organism>
<reference evidence="2" key="1">
    <citation type="journal article" date="2014" name="Int. J. Syst. Evol. Microbiol.">
        <title>Complete genome sequence of Corynebacterium casei LMG S-19264T (=DSM 44701T), isolated from a smear-ripened cheese.</title>
        <authorList>
            <consortium name="US DOE Joint Genome Institute (JGI-PGF)"/>
            <person name="Walter F."/>
            <person name="Albersmeier A."/>
            <person name="Kalinowski J."/>
            <person name="Ruckert C."/>
        </authorList>
    </citation>
    <scope>NUCLEOTIDE SEQUENCE</scope>
    <source>
        <strain evidence="2">CGMCC 1.12506</strain>
    </source>
</reference>
<comment type="caution">
    <text evidence="2">The sequence shown here is derived from an EMBL/GenBank/DDBJ whole genome shotgun (WGS) entry which is preliminary data.</text>
</comment>
<feature type="transmembrane region" description="Helical" evidence="1">
    <location>
        <begin position="106"/>
        <end position="125"/>
    </location>
</feature>
<proteinExistence type="predicted"/>
<reference evidence="2" key="2">
    <citation type="submission" date="2020-09" db="EMBL/GenBank/DDBJ databases">
        <authorList>
            <person name="Sun Q."/>
            <person name="Zhou Y."/>
        </authorList>
    </citation>
    <scope>NUCLEOTIDE SEQUENCE</scope>
    <source>
        <strain evidence="2">CGMCC 1.12506</strain>
    </source>
</reference>
<sequence>MEIDKAFHCQFCSLKKYDFKIGTTCGLTKKVPDFNEICPDIKFKNQTLESQIIKINADFEHNKDSKFWVTLNLIFFSLVFFLLILSGFLFAEYLDSLDFASSRIRLYVIPIVFFGISFLVLKIAVGPFNTYRRDNKIYGFEKKRIDSFLSKYGISYSINFKRNKRIGESLDIDYDLEMKK</sequence>
<dbReference type="RefSeq" id="WP_188361321.1">
    <property type="nucleotide sequence ID" value="NZ_BMFG01000002.1"/>
</dbReference>
<evidence type="ECO:0000256" key="1">
    <source>
        <dbReference type="SAM" id="Phobius"/>
    </source>
</evidence>
<accession>A0A917DAK3</accession>
<keyword evidence="1" id="KW-0472">Membrane</keyword>
<protein>
    <submittedName>
        <fullName evidence="2">Uncharacterized protein</fullName>
    </submittedName>
</protein>
<gene>
    <name evidence="2" type="ORF">GCM10011343_08910</name>
</gene>
<dbReference type="EMBL" id="BMFG01000002">
    <property type="protein sequence ID" value="GGD20600.1"/>
    <property type="molecule type" value="Genomic_DNA"/>
</dbReference>
<dbReference type="Proteomes" id="UP000625735">
    <property type="component" value="Unassembled WGS sequence"/>
</dbReference>